<evidence type="ECO:0000313" key="7">
    <source>
        <dbReference type="EMBL" id="SMC57721.1"/>
    </source>
</evidence>
<keyword evidence="5" id="KW-0560">Oxidoreductase</keyword>
<keyword evidence="3" id="KW-0285">Flavoprotein</keyword>
<keyword evidence="8" id="KW-1185">Reference proteome</keyword>
<dbReference type="Proteomes" id="UP000192674">
    <property type="component" value="Unassembled WGS sequence"/>
</dbReference>
<dbReference type="AlphaFoldDB" id="A0A1W2AB89"/>
<dbReference type="GO" id="GO:0071949">
    <property type="term" value="F:FAD binding"/>
    <property type="evidence" value="ECO:0007669"/>
    <property type="project" value="InterPro"/>
</dbReference>
<comment type="cofactor">
    <cofactor evidence="1">
        <name>FAD</name>
        <dbReference type="ChEBI" id="CHEBI:57692"/>
    </cofactor>
</comment>
<accession>A0A1W2AB89</accession>
<dbReference type="Gene3D" id="3.30.43.10">
    <property type="entry name" value="Uridine Diphospho-n-acetylenolpyruvylglucosamine Reductase, domain 2"/>
    <property type="match status" value="1"/>
</dbReference>
<dbReference type="GO" id="GO:0016491">
    <property type="term" value="F:oxidoreductase activity"/>
    <property type="evidence" value="ECO:0007669"/>
    <property type="project" value="UniProtKB-KW"/>
</dbReference>
<dbReference type="InterPro" id="IPR036318">
    <property type="entry name" value="FAD-bd_PCMH-like_sf"/>
</dbReference>
<dbReference type="InterPro" id="IPR016167">
    <property type="entry name" value="FAD-bd_PCMH_sub1"/>
</dbReference>
<dbReference type="InterPro" id="IPR050416">
    <property type="entry name" value="FAD-linked_Oxidoreductase"/>
</dbReference>
<gene>
    <name evidence="7" type="ORF">SAMN05661093_00620</name>
</gene>
<dbReference type="Gene3D" id="3.30.465.10">
    <property type="match status" value="1"/>
</dbReference>
<dbReference type="RefSeq" id="WP_084424466.1">
    <property type="nucleotide sequence ID" value="NZ_FWXV01000001.1"/>
</dbReference>
<dbReference type="InterPro" id="IPR012951">
    <property type="entry name" value="BBE"/>
</dbReference>
<dbReference type="InterPro" id="IPR016169">
    <property type="entry name" value="FAD-bd_PCMH_sub2"/>
</dbReference>
<dbReference type="PANTHER" id="PTHR42973:SF39">
    <property type="entry name" value="FAD-BINDING PCMH-TYPE DOMAIN-CONTAINING PROTEIN"/>
    <property type="match status" value="1"/>
</dbReference>
<protein>
    <submittedName>
        <fullName evidence="7">FAD/FMN-containing dehydrogenase</fullName>
    </submittedName>
</protein>
<dbReference type="SUPFAM" id="SSF56176">
    <property type="entry name" value="FAD-binding/transporter-associated domain-like"/>
    <property type="match status" value="1"/>
</dbReference>
<sequence length="439" mass="46366">MLDLVLPDDPRYSLSRNQFIGTRDEVLPQAVARCATPDDVLEALDLAADRDWPFAIRGGGHSNAGYSSSTGLVIDLSPASAVTVSGREVTVGAGLRTGQLAELLSPLELLVPAGSCPSVGLIGAALGGGFGSHGRTHGLTCDHLVSAKVVLASGKVVTASAESEPDLFWALRGAGGGNFGVVTSATFSAVTSTRRTHFRFSWDLSASLVHAWQEWAPFAPNTTSAELILLSPDYAEDPPQMLLIGAGDPTALLTQLPKPNLAEVRHLSAAEAALLHATPYSAAAHDPSSIPLIHSRPGMSTAKTAFFTQPLPSSAIDALLAHFVAARVPGEMREVAFTPWGGAYRSTVDTAFPHRNPSFLVKHTVLVGPNGAARRGHEALAWLTASWKTLEGTGAYPNFPDPSLPDWLTAYYGPNVPRLREVKAAYDPGNLFQFGQSIR</sequence>
<dbReference type="EMBL" id="FWXV01000001">
    <property type="protein sequence ID" value="SMC57721.1"/>
    <property type="molecule type" value="Genomic_DNA"/>
</dbReference>
<dbReference type="Gene3D" id="3.40.462.20">
    <property type="match status" value="1"/>
</dbReference>
<evidence type="ECO:0000256" key="3">
    <source>
        <dbReference type="ARBA" id="ARBA00022630"/>
    </source>
</evidence>
<comment type="similarity">
    <text evidence="2">Belongs to the oxygen-dependent FAD-linked oxidoreductase family.</text>
</comment>
<organism evidence="7 8">
    <name type="scientific">Kibdelosporangium aridum</name>
    <dbReference type="NCBI Taxonomy" id="2030"/>
    <lineage>
        <taxon>Bacteria</taxon>
        <taxon>Bacillati</taxon>
        <taxon>Actinomycetota</taxon>
        <taxon>Actinomycetes</taxon>
        <taxon>Pseudonocardiales</taxon>
        <taxon>Pseudonocardiaceae</taxon>
        <taxon>Kibdelosporangium</taxon>
    </lineage>
</organism>
<dbReference type="PROSITE" id="PS51387">
    <property type="entry name" value="FAD_PCMH"/>
    <property type="match status" value="1"/>
</dbReference>
<reference evidence="7 8" key="1">
    <citation type="submission" date="2017-04" db="EMBL/GenBank/DDBJ databases">
        <authorList>
            <person name="Afonso C.L."/>
            <person name="Miller P.J."/>
            <person name="Scott M.A."/>
            <person name="Spackman E."/>
            <person name="Goraichik I."/>
            <person name="Dimitrov K.M."/>
            <person name="Suarez D.L."/>
            <person name="Swayne D.E."/>
        </authorList>
    </citation>
    <scope>NUCLEOTIDE SEQUENCE [LARGE SCALE GENOMIC DNA]</scope>
    <source>
        <strain evidence="7 8">DSM 43828</strain>
    </source>
</reference>
<proteinExistence type="inferred from homology"/>
<dbReference type="Pfam" id="PF08031">
    <property type="entry name" value="BBE"/>
    <property type="match status" value="1"/>
</dbReference>
<evidence type="ECO:0000259" key="6">
    <source>
        <dbReference type="PROSITE" id="PS51387"/>
    </source>
</evidence>
<evidence type="ECO:0000256" key="2">
    <source>
        <dbReference type="ARBA" id="ARBA00005466"/>
    </source>
</evidence>
<feature type="domain" description="FAD-binding PCMH-type" evidence="6">
    <location>
        <begin position="19"/>
        <end position="192"/>
    </location>
</feature>
<name>A0A1W2AB89_KIBAR</name>
<dbReference type="InterPro" id="IPR006094">
    <property type="entry name" value="Oxid_FAD_bind_N"/>
</dbReference>
<dbReference type="InterPro" id="IPR016166">
    <property type="entry name" value="FAD-bd_PCMH"/>
</dbReference>
<evidence type="ECO:0000313" key="8">
    <source>
        <dbReference type="Proteomes" id="UP000192674"/>
    </source>
</evidence>
<evidence type="ECO:0000256" key="5">
    <source>
        <dbReference type="ARBA" id="ARBA00023002"/>
    </source>
</evidence>
<evidence type="ECO:0000256" key="4">
    <source>
        <dbReference type="ARBA" id="ARBA00022827"/>
    </source>
</evidence>
<dbReference type="Pfam" id="PF01565">
    <property type="entry name" value="FAD_binding_4"/>
    <property type="match status" value="1"/>
</dbReference>
<evidence type="ECO:0000256" key="1">
    <source>
        <dbReference type="ARBA" id="ARBA00001974"/>
    </source>
</evidence>
<dbReference type="OrthoDB" id="9775082at2"/>
<keyword evidence="4" id="KW-0274">FAD</keyword>
<dbReference type="PANTHER" id="PTHR42973">
    <property type="entry name" value="BINDING OXIDOREDUCTASE, PUTATIVE (AFU_ORTHOLOGUE AFUA_1G17690)-RELATED"/>
    <property type="match status" value="1"/>
</dbReference>